<evidence type="ECO:0000256" key="1">
    <source>
        <dbReference type="ARBA" id="ARBA00004141"/>
    </source>
</evidence>
<feature type="transmembrane region" description="Helical" evidence="6">
    <location>
        <begin position="289"/>
        <end position="307"/>
    </location>
</feature>
<comment type="caution">
    <text evidence="7">The sequence shown here is derived from an EMBL/GenBank/DDBJ whole genome shotgun (WGS) entry which is preliminary data.</text>
</comment>
<dbReference type="InterPro" id="IPR005178">
    <property type="entry name" value="Ostalpha/TMEM184C"/>
</dbReference>
<dbReference type="EMBL" id="SIDB01000009">
    <property type="protein sequence ID" value="KAI3428292.1"/>
    <property type="molecule type" value="Genomic_DNA"/>
</dbReference>
<dbReference type="Pfam" id="PF03619">
    <property type="entry name" value="Solute_trans_a"/>
    <property type="match status" value="1"/>
</dbReference>
<gene>
    <name evidence="7" type="ORF">D9Q98_006671</name>
</gene>
<keyword evidence="2 6" id="KW-0812">Transmembrane</keyword>
<feature type="transmembrane region" description="Helical" evidence="6">
    <location>
        <begin position="41"/>
        <end position="63"/>
    </location>
</feature>
<evidence type="ECO:0000256" key="4">
    <source>
        <dbReference type="ARBA" id="ARBA00023136"/>
    </source>
</evidence>
<evidence type="ECO:0000313" key="7">
    <source>
        <dbReference type="EMBL" id="KAI3428292.1"/>
    </source>
</evidence>
<proteinExistence type="predicted"/>
<dbReference type="AlphaFoldDB" id="A0A9D4YV76"/>
<dbReference type="GO" id="GO:0016020">
    <property type="term" value="C:membrane"/>
    <property type="evidence" value="ECO:0007669"/>
    <property type="project" value="UniProtKB-SubCell"/>
</dbReference>
<feature type="region of interest" description="Disordered" evidence="5">
    <location>
        <begin position="384"/>
        <end position="466"/>
    </location>
</feature>
<name>A0A9D4YV76_CHLVU</name>
<feature type="transmembrane region" description="Helical" evidence="6">
    <location>
        <begin position="205"/>
        <end position="228"/>
    </location>
</feature>
<dbReference type="SMART" id="SM01417">
    <property type="entry name" value="Solute_trans_a"/>
    <property type="match status" value="1"/>
</dbReference>
<feature type="transmembrane region" description="Helical" evidence="6">
    <location>
        <begin position="172"/>
        <end position="193"/>
    </location>
</feature>
<dbReference type="OrthoDB" id="5348404at2759"/>
<reference evidence="7" key="2">
    <citation type="submission" date="2020-11" db="EMBL/GenBank/DDBJ databases">
        <authorList>
            <person name="Cecchin M."/>
            <person name="Marcolungo L."/>
            <person name="Rossato M."/>
            <person name="Girolomoni L."/>
            <person name="Cosentino E."/>
            <person name="Cuine S."/>
            <person name="Li-Beisson Y."/>
            <person name="Delledonne M."/>
            <person name="Ballottari M."/>
        </authorList>
    </citation>
    <scope>NUCLEOTIDE SEQUENCE</scope>
    <source>
        <strain evidence="7">211/11P</strain>
        <tissue evidence="7">Whole cell</tissue>
    </source>
</reference>
<accession>A0A9D4YV76</accession>
<feature type="transmembrane region" description="Helical" evidence="6">
    <location>
        <begin position="12"/>
        <end position="29"/>
    </location>
</feature>
<dbReference type="PANTHER" id="PTHR23423">
    <property type="entry name" value="ORGANIC SOLUTE TRANSPORTER-RELATED"/>
    <property type="match status" value="1"/>
</dbReference>
<keyword evidence="4 6" id="KW-0472">Membrane</keyword>
<sequence length="466" mass="52363">MFVIPVRRVFRAIWILMAVATLSALPWMVMEFKRAQYSVHYQAWFIAGIFVILAVSASIYEVAMHLEYYNRPRLQLRVVRILWMVPIYAVDSWLSLRFKEARVYIDPLRECYEAFVIYQFFEYLVAYLEDEYGDIAAYFTVKEQVQHLWPFNRLLDPWPMGDSFFWETKRGVLSYVIARPLMTAVSVLTNIAGVYGEGEFRSDRAYPYCQVVNNFTQMWALYCLVLLYRATHDELRPIRPLSKFVVIKLVVFVTYWQSVFIAICAKLGLIPTADLSTYDTDDVAAGMQNFLICIEMFMAAVAHAHAFPPRDYMDASRPPPGFMKNVRVMFDVRDVVDDVNTVVSESVQQTTDNLTEVGRRTWTTARDTIAAAPDTLVKKPLKKLFKQGEGGSSKRKGGDHDSDLEDSDGSQALLHTHFSSSSSAVAGSSSSSAKGGGSRGGKGGGGGSRGSPGRGGARQEALPESP</sequence>
<feature type="compositionally biased region" description="Gly residues" evidence="5">
    <location>
        <begin position="434"/>
        <end position="456"/>
    </location>
</feature>
<feature type="transmembrane region" description="Helical" evidence="6">
    <location>
        <begin position="249"/>
        <end position="269"/>
    </location>
</feature>
<organism evidence="7 8">
    <name type="scientific">Chlorella vulgaris</name>
    <name type="common">Green alga</name>
    <dbReference type="NCBI Taxonomy" id="3077"/>
    <lineage>
        <taxon>Eukaryota</taxon>
        <taxon>Viridiplantae</taxon>
        <taxon>Chlorophyta</taxon>
        <taxon>core chlorophytes</taxon>
        <taxon>Trebouxiophyceae</taxon>
        <taxon>Chlorellales</taxon>
        <taxon>Chlorellaceae</taxon>
        <taxon>Chlorella clade</taxon>
        <taxon>Chlorella</taxon>
    </lineage>
</organism>
<keyword evidence="8" id="KW-1185">Reference proteome</keyword>
<dbReference type="Proteomes" id="UP001055712">
    <property type="component" value="Unassembled WGS sequence"/>
</dbReference>
<protein>
    <submittedName>
        <fullName evidence="7">Uncharacterized protein</fullName>
    </submittedName>
</protein>
<evidence type="ECO:0000256" key="2">
    <source>
        <dbReference type="ARBA" id="ARBA00022692"/>
    </source>
</evidence>
<evidence type="ECO:0000256" key="5">
    <source>
        <dbReference type="SAM" id="MobiDB-lite"/>
    </source>
</evidence>
<evidence type="ECO:0000256" key="3">
    <source>
        <dbReference type="ARBA" id="ARBA00022989"/>
    </source>
</evidence>
<keyword evidence="3 6" id="KW-1133">Transmembrane helix</keyword>
<comment type="subcellular location">
    <subcellularLocation>
        <location evidence="1">Membrane</location>
        <topology evidence="1">Multi-pass membrane protein</topology>
    </subcellularLocation>
</comment>
<evidence type="ECO:0000313" key="8">
    <source>
        <dbReference type="Proteomes" id="UP001055712"/>
    </source>
</evidence>
<feature type="compositionally biased region" description="Low complexity" evidence="5">
    <location>
        <begin position="419"/>
        <end position="433"/>
    </location>
</feature>
<evidence type="ECO:0000256" key="6">
    <source>
        <dbReference type="SAM" id="Phobius"/>
    </source>
</evidence>
<reference evidence="7" key="1">
    <citation type="journal article" date="2019" name="Plant J.">
        <title>Chlorella vulgaris genome assembly and annotation reveals the molecular basis for metabolic acclimation to high light conditions.</title>
        <authorList>
            <person name="Cecchin M."/>
            <person name="Marcolungo L."/>
            <person name="Rossato M."/>
            <person name="Girolomoni L."/>
            <person name="Cosentino E."/>
            <person name="Cuine S."/>
            <person name="Li-Beisson Y."/>
            <person name="Delledonne M."/>
            <person name="Ballottari M."/>
        </authorList>
    </citation>
    <scope>NUCLEOTIDE SEQUENCE</scope>
    <source>
        <strain evidence="7">211/11P</strain>
    </source>
</reference>